<organism evidence="2 3">
    <name type="scientific">Drosophila hydei</name>
    <name type="common">Fruit fly</name>
    <dbReference type="NCBI Taxonomy" id="7224"/>
    <lineage>
        <taxon>Eukaryota</taxon>
        <taxon>Metazoa</taxon>
        <taxon>Ecdysozoa</taxon>
        <taxon>Arthropoda</taxon>
        <taxon>Hexapoda</taxon>
        <taxon>Insecta</taxon>
        <taxon>Pterygota</taxon>
        <taxon>Neoptera</taxon>
        <taxon>Endopterygota</taxon>
        <taxon>Diptera</taxon>
        <taxon>Brachycera</taxon>
        <taxon>Muscomorpha</taxon>
        <taxon>Ephydroidea</taxon>
        <taxon>Drosophilidae</taxon>
        <taxon>Drosophila</taxon>
    </lineage>
</organism>
<dbReference type="Pfam" id="PF07707">
    <property type="entry name" value="BACK"/>
    <property type="match status" value="1"/>
</dbReference>
<dbReference type="InterPro" id="IPR011705">
    <property type="entry name" value="BACK"/>
</dbReference>
<dbReference type="RefSeq" id="XP_023164919.2">
    <property type="nucleotide sequence ID" value="XM_023309151.2"/>
</dbReference>
<dbReference type="CDD" id="cd18186">
    <property type="entry name" value="BTB_POZ_ZBTB_KLHL-like"/>
    <property type="match status" value="1"/>
</dbReference>
<dbReference type="PANTHER" id="PTHR22667:SF0">
    <property type="entry name" value="AT01380P-RELATED"/>
    <property type="match status" value="1"/>
</dbReference>
<evidence type="ECO:0000259" key="1">
    <source>
        <dbReference type="SMART" id="SM00875"/>
    </source>
</evidence>
<dbReference type="InterPro" id="IPR031750">
    <property type="entry name" value="DUF4734"/>
</dbReference>
<dbReference type="KEGG" id="dhe:111595428"/>
<dbReference type="GeneID" id="111595428"/>
<dbReference type="Gene3D" id="3.30.710.10">
    <property type="entry name" value="Potassium Channel Kv1.1, Chain A"/>
    <property type="match status" value="1"/>
</dbReference>
<feature type="domain" description="BACK" evidence="1">
    <location>
        <begin position="201"/>
        <end position="304"/>
    </location>
</feature>
<dbReference type="InterPro" id="IPR011333">
    <property type="entry name" value="SKP1/BTB/POZ_sf"/>
</dbReference>
<evidence type="ECO:0000313" key="2">
    <source>
        <dbReference type="Proteomes" id="UP000504633"/>
    </source>
</evidence>
<dbReference type="SUPFAM" id="SSF54695">
    <property type="entry name" value="POZ domain"/>
    <property type="match status" value="1"/>
</dbReference>
<dbReference type="Pfam" id="PF00651">
    <property type="entry name" value="BTB"/>
    <property type="match status" value="1"/>
</dbReference>
<dbReference type="OrthoDB" id="6350321at2759"/>
<proteinExistence type="predicted"/>
<dbReference type="OMA" id="ADAMFYS"/>
<protein>
    <submittedName>
        <fullName evidence="3">Uncharacterized protein LOC111595428</fullName>
    </submittedName>
</protein>
<dbReference type="InterPro" id="IPR000210">
    <property type="entry name" value="BTB/POZ_dom"/>
</dbReference>
<dbReference type="SMART" id="SM00875">
    <property type="entry name" value="BACK"/>
    <property type="match status" value="1"/>
</dbReference>
<name>A0A6J1LMZ1_DROHY</name>
<accession>A0A6J1LMZ1</accession>
<dbReference type="AlphaFoldDB" id="A0A6J1LMZ1"/>
<evidence type="ECO:0000313" key="3">
    <source>
        <dbReference type="RefSeq" id="XP_023164919.2"/>
    </source>
</evidence>
<dbReference type="Pfam" id="PF15881">
    <property type="entry name" value="DUF4734"/>
    <property type="match status" value="1"/>
</dbReference>
<reference evidence="3" key="1">
    <citation type="submission" date="2025-08" db="UniProtKB">
        <authorList>
            <consortium name="RefSeq"/>
        </authorList>
    </citation>
    <scope>IDENTIFICATION</scope>
    <source>
        <strain evidence="3">15085-1641.00</strain>
        <tissue evidence="3">Whole body</tissue>
    </source>
</reference>
<sequence length="518" mass="59766">MDNKCRPYLAVFPKDELPVLIKNAKDFTSDLEPLLHIMPKAFANHRTDKLQHKICQRKCAENKKCTKKCMEQKEGRKKEVVLVDKVESKLAPIIRSLERGEDPDTIVMVEYREFACSGIVLGSYSVFFRKFRGHTMIDLRRGPMTADTFEQIYKWMVKPYYKFQPSDVVRVIRAASFLEITELLNECYGMLDSDLFRDFWAIDIMNKSRHFNELFQINQAMAFRISTSTLILLCSQEFLNFNEMQICALLSSSSLAVNAESELLFGVLHWLNVDWPARKHCVLSVLKNIRFAYLSPKILCSFNAGPIGPFGQVLDEFMSLPESKQLIEDGIFYSALVITLSGDTSKLHDLPEAKKELMLPRRWVQDSRCLYHRPVTKQCPNMRSISYEEFAAYSETLQESDIEYERHFIYPNDDDLSESSSTKSSKLSEAEKISQCKVSKPVWSTESLSHWVRSQCAPEYQMEDILISSISSGADAIFSPKIQAQAEEASAHWQEALKDFKPSEIWQEWETTLMDENI</sequence>
<gene>
    <name evidence="3" type="primary">LOC111595428</name>
</gene>
<keyword evidence="2" id="KW-1185">Reference proteome</keyword>
<dbReference type="Proteomes" id="UP000504633">
    <property type="component" value="Unplaced"/>
</dbReference>
<dbReference type="Gene3D" id="1.25.40.420">
    <property type="match status" value="1"/>
</dbReference>
<dbReference type="PANTHER" id="PTHR22667">
    <property type="entry name" value="AT01380P-RELATED"/>
    <property type="match status" value="1"/>
</dbReference>